<proteinExistence type="predicted"/>
<reference evidence="2 3" key="2">
    <citation type="submission" date="2018-03" db="EMBL/GenBank/DDBJ databases">
        <authorList>
            <person name="Keele B.F."/>
        </authorList>
    </citation>
    <scope>NUCLEOTIDE SEQUENCE [LARGE SCALE GENOMIC DNA]</scope>
    <source>
        <strain evidence="2 3">CCALA 016</strain>
    </source>
</reference>
<name>A0A2T1LQN3_9CHRO</name>
<keyword evidence="3" id="KW-1185">Reference proteome</keyword>
<accession>A0A2T1LQN3</accession>
<comment type="caution">
    <text evidence="2">The sequence shown here is derived from an EMBL/GenBank/DDBJ whole genome shotgun (WGS) entry which is preliminary data.</text>
</comment>
<dbReference type="Proteomes" id="UP000239001">
    <property type="component" value="Unassembled WGS sequence"/>
</dbReference>
<feature type="compositionally biased region" description="Acidic residues" evidence="1">
    <location>
        <begin position="1"/>
        <end position="16"/>
    </location>
</feature>
<evidence type="ECO:0000256" key="1">
    <source>
        <dbReference type="SAM" id="MobiDB-lite"/>
    </source>
</evidence>
<gene>
    <name evidence="2" type="ORF">C7H19_24430</name>
</gene>
<dbReference type="AlphaFoldDB" id="A0A2T1LQN3"/>
<dbReference type="RefSeq" id="WP_106459513.1">
    <property type="nucleotide sequence ID" value="NZ_PXOH01000066.1"/>
</dbReference>
<sequence length="82" mass="9471">MDEVEDRLNDDDDNDDPSDKSITKASLNPIFNDEGLSVVFLAKKLKMSRQHIEYKRKKGTLEALGYTAKKKGSRWKYYEIAT</sequence>
<dbReference type="EMBL" id="PXOH01000066">
    <property type="protein sequence ID" value="PSF29173.1"/>
    <property type="molecule type" value="Genomic_DNA"/>
</dbReference>
<evidence type="ECO:0000313" key="3">
    <source>
        <dbReference type="Proteomes" id="UP000239001"/>
    </source>
</evidence>
<reference evidence="2 3" key="1">
    <citation type="submission" date="2018-03" db="EMBL/GenBank/DDBJ databases">
        <title>The ancient ancestry and fast evolution of plastids.</title>
        <authorList>
            <person name="Moore K.R."/>
            <person name="Magnabosco C."/>
            <person name="Momper L."/>
            <person name="Gold D.A."/>
            <person name="Bosak T."/>
            <person name="Fournier G.P."/>
        </authorList>
    </citation>
    <scope>NUCLEOTIDE SEQUENCE [LARGE SCALE GENOMIC DNA]</scope>
    <source>
        <strain evidence="2 3">CCALA 016</strain>
    </source>
</reference>
<feature type="region of interest" description="Disordered" evidence="1">
    <location>
        <begin position="1"/>
        <end position="25"/>
    </location>
</feature>
<evidence type="ECO:0000313" key="2">
    <source>
        <dbReference type="EMBL" id="PSF29173.1"/>
    </source>
</evidence>
<protein>
    <submittedName>
        <fullName evidence="2">Uncharacterized protein</fullName>
    </submittedName>
</protein>
<organism evidence="2 3">
    <name type="scientific">Aphanothece hegewaldii CCALA 016</name>
    <dbReference type="NCBI Taxonomy" id="2107694"/>
    <lineage>
        <taxon>Bacteria</taxon>
        <taxon>Bacillati</taxon>
        <taxon>Cyanobacteriota</taxon>
        <taxon>Cyanophyceae</taxon>
        <taxon>Oscillatoriophycideae</taxon>
        <taxon>Chroococcales</taxon>
        <taxon>Aphanothecaceae</taxon>
        <taxon>Aphanothece</taxon>
    </lineage>
</organism>